<dbReference type="PANTHER" id="PTHR18879:SF20">
    <property type="entry name" value="CENTROSOMAL PROTEIN OF 290 KDA"/>
    <property type="match status" value="1"/>
</dbReference>
<comment type="subcellular location">
    <subcellularLocation>
        <location evidence="1">Cytoplasm</location>
        <location evidence="1">Cytoskeleton</location>
        <location evidence="1">Cilium basal body</location>
    </subcellularLocation>
    <subcellularLocation>
        <location evidence="2">Cytoplasm</location>
        <location evidence="2">Cytoskeleton</location>
        <location evidence="2">Microtubule organizing center</location>
        <location evidence="2">Centrosome</location>
    </subcellularLocation>
</comment>
<dbReference type="GO" id="GO:0034451">
    <property type="term" value="C:centriolar satellite"/>
    <property type="evidence" value="ECO:0007669"/>
    <property type="project" value="TreeGrafter"/>
</dbReference>
<dbReference type="PANTHER" id="PTHR18879">
    <property type="entry name" value="CENTROSOMAL PROTEIN OF 290 KDA"/>
    <property type="match status" value="1"/>
</dbReference>
<sequence>MRLQLKLEKNDLKRQVAALTHQARKGRTDTKLDADSTEAPQDQQEPIEVNTSIDDPSAVKFCESCTKQYNIYDSMKHCKACIFRHSFSYCDRCVGQLKMNFDDGQPQPADKDTSRDRFEELERQYLTVLEENENLRMGMHEILEKLREYDSMSDQLTIDRSMLEKLLSALDARPAGGWYQTGMRLQGDVLSARERDLLLKDRLAMGENGADGRKSKSVQSTESVNDSGNVCNEDDNSEPIEPLPGPEQLDFSEQVLLRAVEIDRLTEALEELRADNGRLLGVQDELRVTQKQYNELLNITKASENEKDRLLVEAVDRLKDIESAVCIFQRKVDYLKTDNDNLHNTLRTIKSEYLNVLHDLRLELAQKSNQLNAEVETTGATAGDSLDSTGSEQIEKLETELARLKLEATNFYSIFLKNIAEVDKEQLLDMDYTKLSQFAVVDTNLAVEFITKDEHRRTRDRLEKLERELQREVKKNRHLEELLQVSSEQIRSQQSLISKHSEDEVNLRHLVVDLQSASNEQYLLARAHKELDVGECIFVLQQN</sequence>
<dbReference type="VEuPathDB" id="VectorBase:AATE002406"/>
<evidence type="ECO:0000256" key="2">
    <source>
        <dbReference type="ARBA" id="ARBA00004300"/>
    </source>
</evidence>
<feature type="coiled-coil region" evidence="8">
    <location>
        <begin position="452"/>
        <end position="482"/>
    </location>
</feature>
<protein>
    <submittedName>
        <fullName evidence="10">Uncharacterized protein</fullName>
    </submittedName>
</protein>
<proteinExistence type="predicted"/>
<evidence type="ECO:0000256" key="1">
    <source>
        <dbReference type="ARBA" id="ARBA00004120"/>
    </source>
</evidence>
<dbReference type="GO" id="GO:1905515">
    <property type="term" value="P:non-motile cilium assembly"/>
    <property type="evidence" value="ECO:0007669"/>
    <property type="project" value="TreeGrafter"/>
</dbReference>
<evidence type="ECO:0000256" key="3">
    <source>
        <dbReference type="ARBA" id="ARBA00022490"/>
    </source>
</evidence>
<dbReference type="GO" id="GO:1905349">
    <property type="term" value="P:ciliary transition zone assembly"/>
    <property type="evidence" value="ECO:0007669"/>
    <property type="project" value="TreeGrafter"/>
</dbReference>
<feature type="compositionally biased region" description="Polar residues" evidence="9">
    <location>
        <begin position="38"/>
        <end position="50"/>
    </location>
</feature>
<evidence type="ECO:0000256" key="6">
    <source>
        <dbReference type="ARBA" id="ARBA00023212"/>
    </source>
</evidence>
<keyword evidence="4" id="KW-0970">Cilium biogenesis/degradation</keyword>
<feature type="coiled-coil region" evidence="8">
    <location>
        <begin position="357"/>
        <end position="414"/>
    </location>
</feature>
<evidence type="ECO:0000256" key="8">
    <source>
        <dbReference type="SAM" id="Coils"/>
    </source>
</evidence>
<reference evidence="10" key="1">
    <citation type="submission" date="2022-08" db="UniProtKB">
        <authorList>
            <consortium name="EnsemblMetazoa"/>
        </authorList>
    </citation>
    <scope>IDENTIFICATION</scope>
    <source>
        <strain evidence="10">EBRO</strain>
    </source>
</reference>
<evidence type="ECO:0000256" key="4">
    <source>
        <dbReference type="ARBA" id="ARBA00022794"/>
    </source>
</evidence>
<organism evidence="10">
    <name type="scientific">Anopheles atroparvus</name>
    <name type="common">European mosquito</name>
    <dbReference type="NCBI Taxonomy" id="41427"/>
    <lineage>
        <taxon>Eukaryota</taxon>
        <taxon>Metazoa</taxon>
        <taxon>Ecdysozoa</taxon>
        <taxon>Arthropoda</taxon>
        <taxon>Hexapoda</taxon>
        <taxon>Insecta</taxon>
        <taxon>Pterygota</taxon>
        <taxon>Neoptera</taxon>
        <taxon>Endopterygota</taxon>
        <taxon>Diptera</taxon>
        <taxon>Nematocera</taxon>
        <taxon>Culicoidea</taxon>
        <taxon>Culicidae</taxon>
        <taxon>Anophelinae</taxon>
        <taxon>Anopheles</taxon>
    </lineage>
</organism>
<dbReference type="AlphaFoldDB" id="A0A182INE7"/>
<dbReference type="InterPro" id="IPR026201">
    <property type="entry name" value="Cep290"/>
</dbReference>
<feature type="region of interest" description="Disordered" evidence="9">
    <location>
        <begin position="18"/>
        <end position="50"/>
    </location>
</feature>
<accession>A0A182INE7</accession>
<dbReference type="GO" id="GO:0097711">
    <property type="term" value="P:ciliary basal body-plasma membrane docking"/>
    <property type="evidence" value="ECO:0007669"/>
    <property type="project" value="TreeGrafter"/>
</dbReference>
<keyword evidence="6" id="KW-0206">Cytoskeleton</keyword>
<dbReference type="STRING" id="41427.A0A182INE7"/>
<keyword evidence="7" id="KW-0966">Cell projection</keyword>
<feature type="compositionally biased region" description="Polar residues" evidence="9">
    <location>
        <begin position="217"/>
        <end position="230"/>
    </location>
</feature>
<keyword evidence="5 8" id="KW-0175">Coiled coil</keyword>
<dbReference type="GO" id="GO:0035869">
    <property type="term" value="C:ciliary transition zone"/>
    <property type="evidence" value="ECO:0007669"/>
    <property type="project" value="TreeGrafter"/>
</dbReference>
<evidence type="ECO:0000256" key="5">
    <source>
        <dbReference type="ARBA" id="ARBA00023054"/>
    </source>
</evidence>
<evidence type="ECO:0000256" key="9">
    <source>
        <dbReference type="SAM" id="MobiDB-lite"/>
    </source>
</evidence>
<evidence type="ECO:0000256" key="7">
    <source>
        <dbReference type="ARBA" id="ARBA00023273"/>
    </source>
</evidence>
<name>A0A182INE7_ANOAO</name>
<evidence type="ECO:0000313" key="10">
    <source>
        <dbReference type="EnsemblMetazoa" id="AATE002406-PA.1"/>
    </source>
</evidence>
<dbReference type="EnsemblMetazoa" id="AATE002406-RA">
    <property type="protein sequence ID" value="AATE002406-PA.1"/>
    <property type="gene ID" value="AATE002406"/>
</dbReference>
<keyword evidence="3" id="KW-0963">Cytoplasm</keyword>
<feature type="region of interest" description="Disordered" evidence="9">
    <location>
        <begin position="208"/>
        <end position="247"/>
    </location>
</feature>